<name>A0A0L1I5S8_PLAFA</name>
<dbReference type="Gene3D" id="3.60.120.10">
    <property type="entry name" value="Anthranilate synthase"/>
    <property type="match status" value="1"/>
</dbReference>
<keyword evidence="12" id="KW-0067">ATP-binding</keyword>
<dbReference type="Proteomes" id="UP000054562">
    <property type="component" value="Unassembled WGS sequence"/>
</dbReference>
<comment type="catalytic activity">
    <reaction evidence="1 15">
        <text>(2R)-3-phosphoglycerate + ATP = (2R)-3-phospho-glyceroyl phosphate + ADP</text>
        <dbReference type="Rhea" id="RHEA:14801"/>
        <dbReference type="ChEBI" id="CHEBI:30616"/>
        <dbReference type="ChEBI" id="CHEBI:57604"/>
        <dbReference type="ChEBI" id="CHEBI:58272"/>
        <dbReference type="ChEBI" id="CHEBI:456216"/>
        <dbReference type="EC" id="2.7.2.3"/>
    </reaction>
</comment>
<gene>
    <name evidence="18" type="ORF">PFMG_00619</name>
</gene>
<evidence type="ECO:0000256" key="8">
    <source>
        <dbReference type="ARBA" id="ARBA00022679"/>
    </source>
</evidence>
<dbReference type="Pfam" id="PF00425">
    <property type="entry name" value="Chorismate_bind"/>
    <property type="match status" value="1"/>
</dbReference>
<dbReference type="GO" id="GO:0004618">
    <property type="term" value="F:phosphoglycerate kinase activity"/>
    <property type="evidence" value="ECO:0007669"/>
    <property type="project" value="UniProtKB-EC"/>
</dbReference>
<dbReference type="InterPro" id="IPR036043">
    <property type="entry name" value="Phosphoglycerate_kinase_sf"/>
</dbReference>
<dbReference type="CDD" id="cd00318">
    <property type="entry name" value="Phosphoglycerate_kinase"/>
    <property type="match status" value="1"/>
</dbReference>
<evidence type="ECO:0000256" key="9">
    <source>
        <dbReference type="ARBA" id="ARBA00022723"/>
    </source>
</evidence>
<evidence type="ECO:0000256" key="1">
    <source>
        <dbReference type="ARBA" id="ARBA00000642"/>
    </source>
</evidence>
<dbReference type="EMBL" id="GG664990">
    <property type="protein sequence ID" value="KNG74523.1"/>
    <property type="molecule type" value="Genomic_DNA"/>
</dbReference>
<evidence type="ECO:0000313" key="18">
    <source>
        <dbReference type="EMBL" id="KNG74523.1"/>
    </source>
</evidence>
<evidence type="ECO:0000256" key="4">
    <source>
        <dbReference type="ARBA" id="ARBA00008982"/>
    </source>
</evidence>
<dbReference type="GO" id="GO:0006096">
    <property type="term" value="P:glycolytic process"/>
    <property type="evidence" value="ECO:0007669"/>
    <property type="project" value="UniProtKB-UniPathway"/>
</dbReference>
<keyword evidence="13" id="KW-0460">Magnesium</keyword>
<evidence type="ECO:0000256" key="14">
    <source>
        <dbReference type="ARBA" id="ARBA00023152"/>
    </source>
</evidence>
<dbReference type="InterPro" id="IPR001576">
    <property type="entry name" value="Phosphoglycerate_kinase"/>
</dbReference>
<dbReference type="PANTHER" id="PTHR11406:SF0">
    <property type="entry name" value="PHOSPHOGLYCERATE KINASE"/>
    <property type="match status" value="1"/>
</dbReference>
<dbReference type="AlphaFoldDB" id="A0A0L1I5S8"/>
<dbReference type="GO" id="GO:0005524">
    <property type="term" value="F:ATP binding"/>
    <property type="evidence" value="ECO:0007669"/>
    <property type="project" value="UniProtKB-KW"/>
</dbReference>
<dbReference type="GO" id="GO:0006094">
    <property type="term" value="P:gluconeogenesis"/>
    <property type="evidence" value="ECO:0007669"/>
    <property type="project" value="TreeGrafter"/>
</dbReference>
<dbReference type="HAMAP" id="MF_00145">
    <property type="entry name" value="Phosphoglyc_kinase"/>
    <property type="match status" value="1"/>
</dbReference>
<dbReference type="SUPFAM" id="SSF53748">
    <property type="entry name" value="Phosphoglycerate kinase"/>
    <property type="match status" value="1"/>
</dbReference>
<dbReference type="GO" id="GO:0046872">
    <property type="term" value="F:metal ion binding"/>
    <property type="evidence" value="ECO:0007669"/>
    <property type="project" value="UniProtKB-KW"/>
</dbReference>
<dbReference type="FunFam" id="3.40.50.1260:FF:000003">
    <property type="entry name" value="Phosphoglycerate kinase"/>
    <property type="match status" value="1"/>
</dbReference>
<evidence type="ECO:0000256" key="11">
    <source>
        <dbReference type="ARBA" id="ARBA00022777"/>
    </source>
</evidence>
<dbReference type="PANTHER" id="PTHR11406">
    <property type="entry name" value="PHOSPHOGLYCERATE KINASE"/>
    <property type="match status" value="1"/>
</dbReference>
<proteinExistence type="inferred from homology"/>
<dbReference type="GO" id="GO:0043531">
    <property type="term" value="F:ADP binding"/>
    <property type="evidence" value="ECO:0007669"/>
    <property type="project" value="TreeGrafter"/>
</dbReference>
<dbReference type="EC" id="2.7.2.3" evidence="6 15"/>
<keyword evidence="8 15" id="KW-0808">Transferase</keyword>
<dbReference type="InterPro" id="IPR015911">
    <property type="entry name" value="Phosphoglycerate_kinase_CS"/>
</dbReference>
<feature type="domain" description="Chorismate-utilising enzyme C-terminal" evidence="17">
    <location>
        <begin position="406"/>
        <end position="685"/>
    </location>
</feature>
<dbReference type="InterPro" id="IPR015824">
    <property type="entry name" value="Phosphoglycerate_kinase_N"/>
</dbReference>
<dbReference type="Pfam" id="PF00162">
    <property type="entry name" value="PGK"/>
    <property type="match status" value="1"/>
</dbReference>
<dbReference type="InterPro" id="IPR015890">
    <property type="entry name" value="Chorismate_C"/>
</dbReference>
<evidence type="ECO:0000256" key="16">
    <source>
        <dbReference type="RuleBase" id="RU000696"/>
    </source>
</evidence>
<reference evidence="19" key="2">
    <citation type="submission" date="2015-07" db="EMBL/GenBank/DDBJ databases">
        <title>The genome sequence of Plasmodium falciparum IGH-CR14.</title>
        <authorList>
            <consortium name="The Broad Institute Genome Sequencing Platform"/>
            <person name="Volkman S.K."/>
            <person name="Neafsey D.E."/>
            <person name="Dash A.P."/>
            <person name="Chitnis C.E."/>
            <person name="Hartl D.L."/>
            <person name="Young S.K."/>
            <person name="Kodira C.D."/>
            <person name="Zeng Q."/>
            <person name="Koehrsen M."/>
            <person name="Godfrey P."/>
            <person name="Alvarado L."/>
            <person name="Berlin A."/>
            <person name="Borenstein D."/>
            <person name="Chen Z."/>
            <person name="Engels R."/>
            <person name="Freedman E."/>
            <person name="Gellesch M."/>
            <person name="Goldberg J."/>
            <person name="Griggs A."/>
            <person name="Gujja S."/>
            <person name="Heiman D."/>
            <person name="Hepburn T."/>
            <person name="Howarth C."/>
            <person name="Jen D."/>
            <person name="Larson L."/>
            <person name="Lewis B."/>
            <person name="Mehta T."/>
            <person name="Park D."/>
            <person name="Pearson M."/>
            <person name="Roberts A."/>
            <person name="Saif S."/>
            <person name="Shea T."/>
            <person name="Shenoy N."/>
            <person name="Sisk P."/>
            <person name="Stolte C."/>
            <person name="Sykes S."/>
            <person name="Walk T."/>
            <person name="White J."/>
            <person name="Yandava C."/>
            <person name="Wirth D.F."/>
            <person name="Nusbaum C."/>
            <person name="Birren B."/>
        </authorList>
    </citation>
    <scope>NUCLEOTIDE SEQUENCE [LARGE SCALE GENOMIC DNA]</scope>
    <source>
        <strain evidence="19">IGH-CR14</strain>
    </source>
</reference>
<keyword evidence="10" id="KW-0547">Nucleotide-binding</keyword>
<evidence type="ECO:0000256" key="13">
    <source>
        <dbReference type="ARBA" id="ARBA00022842"/>
    </source>
</evidence>
<dbReference type="Gene3D" id="3.40.50.1260">
    <property type="entry name" value="Phosphoglycerate kinase, N-terminal domain"/>
    <property type="match status" value="2"/>
</dbReference>
<comment type="cofactor">
    <cofactor evidence="2">
        <name>Mg(2+)</name>
        <dbReference type="ChEBI" id="CHEBI:18420"/>
    </cofactor>
</comment>
<dbReference type="FunFam" id="3.40.50.1260:FF:000019">
    <property type="entry name" value="Phosphoglycerate kinase 1"/>
    <property type="match status" value="1"/>
</dbReference>
<organism evidence="18 19">
    <name type="scientific">Plasmodium falciparum IGH-CR14</name>
    <dbReference type="NCBI Taxonomy" id="580059"/>
    <lineage>
        <taxon>Eukaryota</taxon>
        <taxon>Sar</taxon>
        <taxon>Alveolata</taxon>
        <taxon>Apicomplexa</taxon>
        <taxon>Aconoidasida</taxon>
        <taxon>Haemosporida</taxon>
        <taxon>Plasmodiidae</taxon>
        <taxon>Plasmodium</taxon>
        <taxon>Plasmodium (Laverania)</taxon>
    </lineage>
</organism>
<evidence type="ECO:0000256" key="15">
    <source>
        <dbReference type="RuleBase" id="RU000532"/>
    </source>
</evidence>
<sequence length="1113" mass="128252">MISYDILKIFFLENVKENISFWLDSNNGILYQIKNNKSQKISIDNNTSLQYDHADLITNTRFSYMGNLDGILGDIIEYYIDGKDNISANTLLLNLRKRRKEKYDINNKSDKSNEYNIYDIHYMSKENNSLVKYMNENVEYFKKQMIIDYQYIDLHNLINNKNELEKKNIVYTNQDIESDTYINQHKYNNICEKQENKNKNKFLNNHCDKYIFLNGATEHNDFINNKTSCLMGYFGFFNYEYKYETIKNLYNTKCKQIEQEEIFPVSVFVRPQNMMALDMYKNNIYLISLEPEEESFKRYLTQGEKISEDKFSYVDMKKNNQHNNLTNIPYEYHIKDLDTFKDIQNYNKEWTYNTLDALINIEKTYENDYILNEEKYNINNIYNNKNNSLNTNKEPSRISFNSIVQKEQYIENVRKCKKYIEDGFSYELCLTTQFISKNFVDINMEYLDLYNYIRNINKVSYSCFINYKRILYKEQNDNKKEISFLLKEKDNMQYLGEIQFHILSFSPEEFLRKNKDNYMYSKPIKGTCKRGKTKEEDDILKENLFNNKKERAENLMILDLTTNDFNRICDINTVQVSKLFHIESYKFVHQMVSEITGKIKKGNNFSDAILNIFPGGSMTGSPKIEIVPRGIYSGCIGFLTFEGNFIFNIVIRTIIIKKNMISIGAGGAITIKSNEEDEYNEMILKFMSIAKPISFHKMLGNKLSISDLKDIKNKKVLVRVDFNVPIENGIIKDTNRITATLPTINHLKKEGASKIILISHCGRPDGLRNEKYTLKPVAETLKGLLGEEVLFLNDCVGKEVEDKINAAKENSVILLENLRFHIEEEGKGVDANGNKVKANKEDVEKFQNDLTKLADVFINDAFGTAHRAHSSMVGVKLNVKASGFLMKKELEYFSKALENPQRPLLAILGGAKVSDKIQLIKNLLDKVDRMIIGGGMAYTFKKVLNNMKIGTSLFDEAGSKIVGEIMEKAKAKNVQIFLPVDFKIADNFDNNANTKFVTDEEGIPDNWMGLDAGPKSIENYKDVILTSKTVIWNGPQGVFEMPNFAKGSIECLNLVVEVTKKGAITIVGGGDTASLVEQQNKKNEISHVSTGGGASLELLEGKELPGVLALSNK</sequence>
<comment type="pathway">
    <text evidence="3 15">Carbohydrate degradation; glycolysis; pyruvate from D-glyceraldehyde 3-phosphate: step 2/5.</text>
</comment>
<comment type="similarity">
    <text evidence="4 15">Belongs to the phosphoglycerate kinase family.</text>
</comment>
<keyword evidence="11 15" id="KW-0418">Kinase</keyword>
<dbReference type="SUPFAM" id="SSF56322">
    <property type="entry name" value="ADC synthase"/>
    <property type="match status" value="1"/>
</dbReference>
<accession>A0A0L1I5S8</accession>
<dbReference type="InterPro" id="IPR005801">
    <property type="entry name" value="ADC_synthase"/>
</dbReference>
<dbReference type="OrthoDB" id="275353at2759"/>
<evidence type="ECO:0000256" key="12">
    <source>
        <dbReference type="ARBA" id="ARBA00022840"/>
    </source>
</evidence>
<comment type="subunit">
    <text evidence="5 16">Monomer.</text>
</comment>
<reference evidence="19" key="1">
    <citation type="submission" date="2015-07" db="EMBL/GenBank/DDBJ databases">
        <title>Annotation of Plasmodium falciparum IGH-CR14.</title>
        <authorList>
            <consortium name="The Broad Institute Genome Sequencing Platform"/>
            <person name="Volkman S.K."/>
            <person name="Neafsey D.E."/>
            <person name="Dash A.P."/>
            <person name="Chitnis C.E."/>
            <person name="Hartl D.L."/>
            <person name="Young S.K."/>
            <person name="Zeng Q."/>
            <person name="Koehrsen M."/>
            <person name="Alvarado L."/>
            <person name="Berlin A."/>
            <person name="Borenstein D."/>
            <person name="Chapman S.B."/>
            <person name="Chen Z."/>
            <person name="Engels R."/>
            <person name="Freedman E."/>
            <person name="Gellesch M."/>
            <person name="Goldberg J."/>
            <person name="Griggs A."/>
            <person name="Gujja S."/>
            <person name="Heilman E.R."/>
            <person name="Heiman D.I."/>
            <person name="Howarth C."/>
            <person name="Jen D."/>
            <person name="Larson L."/>
            <person name="Mehta T."/>
            <person name="Neiman D."/>
            <person name="Park D."/>
            <person name="Pearson M."/>
            <person name="Roberts A."/>
            <person name="Saif S."/>
            <person name="Shea T."/>
            <person name="Shenoy N."/>
            <person name="Sisk P."/>
            <person name="Stolte C."/>
            <person name="Sykes S."/>
            <person name="Walk T."/>
            <person name="White J."/>
            <person name="Yandava C."/>
            <person name="Haas B."/>
            <person name="Henn M.R."/>
            <person name="Nusbaum C."/>
            <person name="Birren B."/>
        </authorList>
    </citation>
    <scope>NUCLEOTIDE SEQUENCE [LARGE SCALE GENOMIC DNA]</scope>
    <source>
        <strain evidence="19">IGH-CR14</strain>
    </source>
</reference>
<protein>
    <recommendedName>
        <fullName evidence="7 15">Phosphoglycerate kinase</fullName>
        <ecNumber evidence="6 15">2.7.2.3</ecNumber>
    </recommendedName>
</protein>
<evidence type="ECO:0000256" key="7">
    <source>
        <dbReference type="ARBA" id="ARBA00016471"/>
    </source>
</evidence>
<keyword evidence="9" id="KW-0479">Metal-binding</keyword>
<dbReference type="PROSITE" id="PS00111">
    <property type="entry name" value="PGLYCERATE_KINASE"/>
    <property type="match status" value="1"/>
</dbReference>
<evidence type="ECO:0000256" key="3">
    <source>
        <dbReference type="ARBA" id="ARBA00004838"/>
    </source>
</evidence>
<evidence type="ECO:0000256" key="5">
    <source>
        <dbReference type="ARBA" id="ARBA00011245"/>
    </source>
</evidence>
<dbReference type="UniPathway" id="UPA00109">
    <property type="reaction ID" value="UER00185"/>
</dbReference>
<evidence type="ECO:0000256" key="2">
    <source>
        <dbReference type="ARBA" id="ARBA00001946"/>
    </source>
</evidence>
<evidence type="ECO:0000259" key="17">
    <source>
        <dbReference type="Pfam" id="PF00425"/>
    </source>
</evidence>
<keyword evidence="14" id="KW-0324">Glycolysis</keyword>
<dbReference type="GO" id="GO:0005829">
    <property type="term" value="C:cytosol"/>
    <property type="evidence" value="ECO:0007669"/>
    <property type="project" value="TreeGrafter"/>
</dbReference>
<evidence type="ECO:0000313" key="19">
    <source>
        <dbReference type="Proteomes" id="UP000054562"/>
    </source>
</evidence>
<evidence type="ECO:0000256" key="6">
    <source>
        <dbReference type="ARBA" id="ARBA00013061"/>
    </source>
</evidence>
<evidence type="ECO:0000256" key="10">
    <source>
        <dbReference type="ARBA" id="ARBA00022741"/>
    </source>
</evidence>
<dbReference type="PRINTS" id="PR00477">
    <property type="entry name" value="PHGLYCKINASE"/>
</dbReference>